<evidence type="ECO:0000313" key="11">
    <source>
        <dbReference type="Proteomes" id="UP001293254"/>
    </source>
</evidence>
<dbReference type="SUPFAM" id="SSF51126">
    <property type="entry name" value="Pectin lyase-like"/>
    <property type="match status" value="1"/>
</dbReference>
<dbReference type="GO" id="GO:0004857">
    <property type="term" value="F:enzyme inhibitor activity"/>
    <property type="evidence" value="ECO:0007669"/>
    <property type="project" value="InterPro"/>
</dbReference>
<dbReference type="InterPro" id="IPR012334">
    <property type="entry name" value="Pectin_lyas_fold"/>
</dbReference>
<dbReference type="SMART" id="SM00856">
    <property type="entry name" value="PMEI"/>
    <property type="match status" value="1"/>
</dbReference>
<evidence type="ECO:0000256" key="7">
    <source>
        <dbReference type="ARBA" id="ARBA00047928"/>
    </source>
</evidence>
<evidence type="ECO:0000256" key="6">
    <source>
        <dbReference type="ARBA" id="ARBA00023316"/>
    </source>
</evidence>
<dbReference type="InterPro" id="IPR006501">
    <property type="entry name" value="Pectinesterase_inhib_dom"/>
</dbReference>
<protein>
    <submittedName>
        <fullName evidence="10">Pectinesterase/pectinesterase inhibitor 51</fullName>
    </submittedName>
</protein>
<dbReference type="GO" id="GO:0030599">
    <property type="term" value="F:pectinesterase activity"/>
    <property type="evidence" value="ECO:0007669"/>
    <property type="project" value="UniProtKB-EC"/>
</dbReference>
<comment type="similarity">
    <text evidence="2">In the N-terminal section; belongs to the PMEI family.</text>
</comment>
<dbReference type="Gene3D" id="1.20.140.40">
    <property type="entry name" value="Invertase/pectin methylesterase inhibitor family protein"/>
    <property type="match status" value="1"/>
</dbReference>
<reference evidence="10" key="2">
    <citation type="journal article" date="2024" name="Plant">
        <title>Genomic evolution and insights into agronomic trait innovations of Sesamum species.</title>
        <authorList>
            <person name="Miao H."/>
            <person name="Wang L."/>
            <person name="Qu L."/>
            <person name="Liu H."/>
            <person name="Sun Y."/>
            <person name="Le M."/>
            <person name="Wang Q."/>
            <person name="Wei S."/>
            <person name="Zheng Y."/>
            <person name="Lin W."/>
            <person name="Duan Y."/>
            <person name="Cao H."/>
            <person name="Xiong S."/>
            <person name="Wang X."/>
            <person name="Wei L."/>
            <person name="Li C."/>
            <person name="Ma Q."/>
            <person name="Ju M."/>
            <person name="Zhao R."/>
            <person name="Li G."/>
            <person name="Mu C."/>
            <person name="Tian Q."/>
            <person name="Mei H."/>
            <person name="Zhang T."/>
            <person name="Gao T."/>
            <person name="Zhang H."/>
        </authorList>
    </citation>
    <scope>NUCLEOTIDE SEQUENCE</scope>
    <source>
        <strain evidence="10">3651</strain>
    </source>
</reference>
<dbReference type="PANTHER" id="PTHR31707">
    <property type="entry name" value="PECTINESTERASE"/>
    <property type="match status" value="1"/>
</dbReference>
<dbReference type="AlphaFoldDB" id="A0AAE2CLW4"/>
<dbReference type="InterPro" id="IPR000070">
    <property type="entry name" value="Pectinesterase_cat"/>
</dbReference>
<comment type="caution">
    <text evidence="10">The sequence shown here is derived from an EMBL/GenBank/DDBJ whole genome shotgun (WGS) entry which is preliminary data.</text>
</comment>
<organism evidence="10 11">
    <name type="scientific">Sesamum alatum</name>
    <dbReference type="NCBI Taxonomy" id="300844"/>
    <lineage>
        <taxon>Eukaryota</taxon>
        <taxon>Viridiplantae</taxon>
        <taxon>Streptophyta</taxon>
        <taxon>Embryophyta</taxon>
        <taxon>Tracheophyta</taxon>
        <taxon>Spermatophyta</taxon>
        <taxon>Magnoliopsida</taxon>
        <taxon>eudicotyledons</taxon>
        <taxon>Gunneridae</taxon>
        <taxon>Pentapetalae</taxon>
        <taxon>asterids</taxon>
        <taxon>lamiids</taxon>
        <taxon>Lamiales</taxon>
        <taxon>Pedaliaceae</taxon>
        <taxon>Sesamum</taxon>
    </lineage>
</organism>
<evidence type="ECO:0000313" key="10">
    <source>
        <dbReference type="EMBL" id="KAK4426724.1"/>
    </source>
</evidence>
<dbReference type="SUPFAM" id="SSF101148">
    <property type="entry name" value="Plant invertase/pectin methylesterase inhibitor"/>
    <property type="match status" value="1"/>
</dbReference>
<name>A0AAE2CLW4_9LAMI</name>
<keyword evidence="4" id="KW-0378">Hydrolase</keyword>
<evidence type="ECO:0000256" key="2">
    <source>
        <dbReference type="ARBA" id="ARBA00006027"/>
    </source>
</evidence>
<evidence type="ECO:0000256" key="3">
    <source>
        <dbReference type="ARBA" id="ARBA00007786"/>
    </source>
</evidence>
<accession>A0AAE2CLW4</accession>
<dbReference type="Proteomes" id="UP001293254">
    <property type="component" value="Unassembled WGS sequence"/>
</dbReference>
<evidence type="ECO:0000256" key="1">
    <source>
        <dbReference type="ARBA" id="ARBA00005184"/>
    </source>
</evidence>
<dbReference type="EMBL" id="JACGWO010000005">
    <property type="protein sequence ID" value="KAK4426724.1"/>
    <property type="molecule type" value="Genomic_DNA"/>
</dbReference>
<dbReference type="GO" id="GO:0042545">
    <property type="term" value="P:cell wall modification"/>
    <property type="evidence" value="ECO:0007669"/>
    <property type="project" value="InterPro"/>
</dbReference>
<evidence type="ECO:0000256" key="4">
    <source>
        <dbReference type="ARBA" id="ARBA00022801"/>
    </source>
</evidence>
<keyword evidence="5" id="KW-0063">Aspartyl esterase</keyword>
<keyword evidence="8" id="KW-0732">Signal</keyword>
<feature type="signal peptide" evidence="8">
    <location>
        <begin position="1"/>
        <end position="21"/>
    </location>
</feature>
<reference evidence="10" key="1">
    <citation type="submission" date="2020-06" db="EMBL/GenBank/DDBJ databases">
        <authorList>
            <person name="Li T."/>
            <person name="Hu X."/>
            <person name="Zhang T."/>
            <person name="Song X."/>
            <person name="Zhang H."/>
            <person name="Dai N."/>
            <person name="Sheng W."/>
            <person name="Hou X."/>
            <person name="Wei L."/>
        </authorList>
    </citation>
    <scope>NUCLEOTIDE SEQUENCE</scope>
    <source>
        <strain evidence="10">3651</strain>
        <tissue evidence="10">Leaf</tissue>
    </source>
</reference>
<keyword evidence="11" id="KW-1185">Reference proteome</keyword>
<feature type="chain" id="PRO_5042092434" evidence="8">
    <location>
        <begin position="22"/>
        <end position="271"/>
    </location>
</feature>
<dbReference type="InterPro" id="IPR011050">
    <property type="entry name" value="Pectin_lyase_fold/virulence"/>
</dbReference>
<evidence type="ECO:0000256" key="5">
    <source>
        <dbReference type="ARBA" id="ARBA00023085"/>
    </source>
</evidence>
<comment type="similarity">
    <text evidence="3">In the C-terminal section; belongs to the pectinesterase family.</text>
</comment>
<dbReference type="Pfam" id="PF01095">
    <property type="entry name" value="Pectinesterase"/>
    <property type="match status" value="1"/>
</dbReference>
<dbReference type="InterPro" id="IPR035513">
    <property type="entry name" value="Invertase/methylesterase_inhib"/>
</dbReference>
<dbReference type="Gene3D" id="2.160.20.10">
    <property type="entry name" value="Single-stranded right-handed beta-helix, Pectin lyase-like"/>
    <property type="match status" value="1"/>
</dbReference>
<gene>
    <name evidence="10" type="ORF">Salat_1441100</name>
</gene>
<evidence type="ECO:0000259" key="9">
    <source>
        <dbReference type="SMART" id="SM00856"/>
    </source>
</evidence>
<sequence length="271" mass="29598">MVALLSIALLSLLLVFNPSSASYQPEPYANNPPSGHDNIHMACKASRDPPTCQASISHCNHVLPNATVLQGRRFVRDILEASAGNQNLSNVAKVCTEVLYYSKYRTNMTASALSRGKIKDARAWMSAALGYQYACWGGLKHVNDSSLVGQTMAFMHSYLIPSSSNALGMIMNYDVFGDNTGLWSPPKTERDGFWDSRSISSHSNRAVGGVPSGLKANVTVCKGGHVCDYESVQQAVNAAPDKSDKRFVIWIKSGVYEETVRVPLGRRMWCS</sequence>
<proteinExistence type="inferred from homology"/>
<comment type="pathway">
    <text evidence="1">Glycan metabolism; pectin degradation; 2-dehydro-3-deoxy-D-gluconate from pectin: step 1/5.</text>
</comment>
<feature type="domain" description="Pectinesterase inhibitor" evidence="9">
    <location>
        <begin position="34"/>
        <end position="169"/>
    </location>
</feature>
<dbReference type="Pfam" id="PF04043">
    <property type="entry name" value="PMEI"/>
    <property type="match status" value="1"/>
</dbReference>
<keyword evidence="6" id="KW-0961">Cell wall biogenesis/degradation</keyword>
<comment type="catalytic activity">
    <reaction evidence="7">
        <text>[(1-&gt;4)-alpha-D-galacturonosyl methyl ester](n) + n H2O = [(1-&gt;4)-alpha-D-galacturonosyl](n) + n methanol + n H(+)</text>
        <dbReference type="Rhea" id="RHEA:22380"/>
        <dbReference type="Rhea" id="RHEA-COMP:14570"/>
        <dbReference type="Rhea" id="RHEA-COMP:14573"/>
        <dbReference type="ChEBI" id="CHEBI:15377"/>
        <dbReference type="ChEBI" id="CHEBI:15378"/>
        <dbReference type="ChEBI" id="CHEBI:17790"/>
        <dbReference type="ChEBI" id="CHEBI:140522"/>
        <dbReference type="ChEBI" id="CHEBI:140523"/>
        <dbReference type="EC" id="3.1.1.11"/>
    </reaction>
</comment>
<evidence type="ECO:0000256" key="8">
    <source>
        <dbReference type="SAM" id="SignalP"/>
    </source>
</evidence>